<sequence>MSAREQVKVDSSDVRSFYSHGSTVTFGRLIRFHIRIYVKRTSNGEPNSCFQMKFCIDAVTLTGFPYWKFGEQLVMPHC</sequence>
<gene>
    <name evidence="1" type="ORF">Golob_027677</name>
</gene>
<protein>
    <submittedName>
        <fullName evidence="1">Uncharacterized protein</fullName>
    </submittedName>
</protein>
<keyword evidence="2" id="KW-1185">Reference proteome</keyword>
<evidence type="ECO:0000313" key="2">
    <source>
        <dbReference type="Proteomes" id="UP000593572"/>
    </source>
</evidence>
<evidence type="ECO:0000313" key="1">
    <source>
        <dbReference type="EMBL" id="MBA0575165.1"/>
    </source>
</evidence>
<comment type="caution">
    <text evidence="1">The sequence shown here is derived from an EMBL/GenBank/DDBJ whole genome shotgun (WGS) entry which is preliminary data.</text>
</comment>
<dbReference type="Proteomes" id="UP000593572">
    <property type="component" value="Unassembled WGS sequence"/>
</dbReference>
<name>A0A7J8NE17_9ROSI</name>
<accession>A0A7J8NE17</accession>
<dbReference type="EMBL" id="JABEZX010111825">
    <property type="protein sequence ID" value="MBA0575165.1"/>
    <property type="molecule type" value="Genomic_DNA"/>
</dbReference>
<proteinExistence type="predicted"/>
<organism evidence="1 2">
    <name type="scientific">Gossypium lobatum</name>
    <dbReference type="NCBI Taxonomy" id="34289"/>
    <lineage>
        <taxon>Eukaryota</taxon>
        <taxon>Viridiplantae</taxon>
        <taxon>Streptophyta</taxon>
        <taxon>Embryophyta</taxon>
        <taxon>Tracheophyta</taxon>
        <taxon>Spermatophyta</taxon>
        <taxon>Magnoliopsida</taxon>
        <taxon>eudicotyledons</taxon>
        <taxon>Gunneridae</taxon>
        <taxon>Pentapetalae</taxon>
        <taxon>rosids</taxon>
        <taxon>malvids</taxon>
        <taxon>Malvales</taxon>
        <taxon>Malvaceae</taxon>
        <taxon>Malvoideae</taxon>
        <taxon>Gossypium</taxon>
    </lineage>
</organism>
<dbReference type="AlphaFoldDB" id="A0A7J8NE17"/>
<reference evidence="1 2" key="1">
    <citation type="journal article" date="2019" name="Genome Biol. Evol.">
        <title>Insights into the evolution of the New World diploid cottons (Gossypium, subgenus Houzingenia) based on genome sequencing.</title>
        <authorList>
            <person name="Grover C.E."/>
            <person name="Arick M.A. 2nd"/>
            <person name="Thrash A."/>
            <person name="Conover J.L."/>
            <person name="Sanders W.S."/>
            <person name="Peterson D.G."/>
            <person name="Frelichowski J.E."/>
            <person name="Scheffler J.A."/>
            <person name="Scheffler B.E."/>
            <person name="Wendel J.F."/>
        </authorList>
    </citation>
    <scope>NUCLEOTIDE SEQUENCE [LARGE SCALE GENOMIC DNA]</scope>
    <source>
        <strain evidence="1">157</strain>
        <tissue evidence="1">Leaf</tissue>
    </source>
</reference>